<feature type="signal peptide" evidence="2">
    <location>
        <begin position="1"/>
        <end position="22"/>
    </location>
</feature>
<gene>
    <name evidence="3" type="ORF">O181_021172</name>
</gene>
<feature type="compositionally biased region" description="Polar residues" evidence="1">
    <location>
        <begin position="74"/>
        <end position="84"/>
    </location>
</feature>
<dbReference type="InterPro" id="IPR051057">
    <property type="entry name" value="PI-PLC_domain"/>
</dbReference>
<organism evidence="3 4">
    <name type="scientific">Austropuccinia psidii MF-1</name>
    <dbReference type="NCBI Taxonomy" id="1389203"/>
    <lineage>
        <taxon>Eukaryota</taxon>
        <taxon>Fungi</taxon>
        <taxon>Dikarya</taxon>
        <taxon>Basidiomycota</taxon>
        <taxon>Pucciniomycotina</taxon>
        <taxon>Pucciniomycetes</taxon>
        <taxon>Pucciniales</taxon>
        <taxon>Sphaerophragmiaceae</taxon>
        <taxon>Austropuccinia</taxon>
    </lineage>
</organism>
<dbReference type="Gene3D" id="3.20.20.190">
    <property type="entry name" value="Phosphatidylinositol (PI) phosphodiesterase"/>
    <property type="match status" value="1"/>
</dbReference>
<dbReference type="EMBL" id="AVOT02006404">
    <property type="protein sequence ID" value="MBW0481457.1"/>
    <property type="molecule type" value="Genomic_DNA"/>
</dbReference>
<dbReference type="OrthoDB" id="1046782at2759"/>
<dbReference type="AlphaFoldDB" id="A0A9Q3CEZ7"/>
<protein>
    <recommendedName>
        <fullName evidence="5">Phosphatidylinositol-specific phospholipase C X domain-containing protein</fullName>
    </recommendedName>
</protein>
<evidence type="ECO:0000256" key="2">
    <source>
        <dbReference type="SAM" id="SignalP"/>
    </source>
</evidence>
<keyword evidence="2" id="KW-0732">Signal</keyword>
<keyword evidence="4" id="KW-1185">Reference proteome</keyword>
<dbReference type="Proteomes" id="UP000765509">
    <property type="component" value="Unassembled WGS sequence"/>
</dbReference>
<evidence type="ECO:0008006" key="5">
    <source>
        <dbReference type="Google" id="ProtNLM"/>
    </source>
</evidence>
<dbReference type="SUPFAM" id="SSF51695">
    <property type="entry name" value="PLC-like phosphodiesterases"/>
    <property type="match status" value="1"/>
</dbReference>
<feature type="chain" id="PRO_5040134958" description="Phosphatidylinositol-specific phospholipase C X domain-containing protein" evidence="2">
    <location>
        <begin position="23"/>
        <end position="534"/>
    </location>
</feature>
<dbReference type="InterPro" id="IPR017946">
    <property type="entry name" value="PLC-like_Pdiesterase_TIM-brl"/>
</dbReference>
<dbReference type="PROSITE" id="PS50007">
    <property type="entry name" value="PIPLC_X_DOMAIN"/>
    <property type="match status" value="1"/>
</dbReference>
<comment type="caution">
    <text evidence="3">The sequence shown here is derived from an EMBL/GenBank/DDBJ whole genome shotgun (WGS) entry which is preliminary data.</text>
</comment>
<feature type="region of interest" description="Disordered" evidence="1">
    <location>
        <begin position="52"/>
        <end position="124"/>
    </location>
</feature>
<dbReference type="GO" id="GO:0006629">
    <property type="term" value="P:lipid metabolic process"/>
    <property type="evidence" value="ECO:0007669"/>
    <property type="project" value="InterPro"/>
</dbReference>
<reference evidence="3" key="1">
    <citation type="submission" date="2021-03" db="EMBL/GenBank/DDBJ databases">
        <title>Draft genome sequence of rust myrtle Austropuccinia psidii MF-1, a brazilian biotype.</title>
        <authorList>
            <person name="Quecine M.C."/>
            <person name="Pachon D.M.R."/>
            <person name="Bonatelli M.L."/>
            <person name="Correr F.H."/>
            <person name="Franceschini L.M."/>
            <person name="Leite T.F."/>
            <person name="Margarido G.R.A."/>
            <person name="Almeida C.A."/>
            <person name="Ferrarezi J.A."/>
            <person name="Labate C.A."/>
        </authorList>
    </citation>
    <scope>NUCLEOTIDE SEQUENCE</scope>
    <source>
        <strain evidence="3">MF-1</strain>
    </source>
</reference>
<evidence type="ECO:0000313" key="3">
    <source>
        <dbReference type="EMBL" id="MBW0481457.1"/>
    </source>
</evidence>
<sequence>MKLIGSAILSWVVLFALNKSKAAMVYPYQPTSLYSNQPSLNQPDFLQVEFELQSQDSSTNEGKNAPSFPHRHSLPQQSDITNNYSSEQPTSSPNSSNFWPDGSTTSTASAASTPLDDKLHQNQNKTVVPVSVTVDSRSPNNYSHQCDSSQNSINSRILRAASILGFYEESNGPLSNWMSRLEDQELIANINLPGTHDSATWNYTRYVQLESEAITGKLPPPIAFQCQSRSLFEMLSDGIRFFDLRVGFLPGHQQLGFFHGAALLSQTAILPDVLLGFYKWLQDHPTETLLISIKVDNATYADSPSSRQPSNARLQKMLYEYLTQDELGKKYWLQQDSMLGTLGQARGKIIFIQRIDWDLIRADPLTFRPIGIPLPPSQFHVNDPNFSILYNSLSNSSAFIEDFYDIVPNPTSIQNKIGLKFQAVKEHLLLANESQPRVRDQLFITFASGEALRNQPPVTPKMLASGVAGLEGVNAKLKKLLKKKFQQQRLGIVVLDWYELTPGSCKREKSLRYREPPLRKAKLCVFWGNIVRAK</sequence>
<evidence type="ECO:0000256" key="1">
    <source>
        <dbReference type="SAM" id="MobiDB-lite"/>
    </source>
</evidence>
<feature type="compositionally biased region" description="Polar residues" evidence="1">
    <location>
        <begin position="52"/>
        <end position="62"/>
    </location>
</feature>
<evidence type="ECO:0000313" key="4">
    <source>
        <dbReference type="Proteomes" id="UP000765509"/>
    </source>
</evidence>
<accession>A0A9Q3CEZ7</accession>
<dbReference type="PANTHER" id="PTHR13593:SF116">
    <property type="entry name" value="PLC-LIKE PHOSPHODIESTERASE"/>
    <property type="match status" value="1"/>
</dbReference>
<name>A0A9Q3CEZ7_9BASI</name>
<dbReference type="PANTHER" id="PTHR13593">
    <property type="match status" value="1"/>
</dbReference>
<proteinExistence type="predicted"/>
<feature type="compositionally biased region" description="Low complexity" evidence="1">
    <location>
        <begin position="85"/>
        <end position="113"/>
    </location>
</feature>
<dbReference type="GO" id="GO:0008081">
    <property type="term" value="F:phosphoric diester hydrolase activity"/>
    <property type="evidence" value="ECO:0007669"/>
    <property type="project" value="InterPro"/>
</dbReference>